<dbReference type="InterPro" id="IPR050154">
    <property type="entry name" value="UbiB_kinase"/>
</dbReference>
<proteinExistence type="inferred from homology"/>
<reference evidence="4 5" key="1">
    <citation type="journal article" date="2019" name="Int. J. Syst. Evol. Microbiol.">
        <title>The Global Catalogue of Microorganisms (GCM) 10K type strain sequencing project: providing services to taxonomists for standard genome sequencing and annotation.</title>
        <authorList>
            <consortium name="The Broad Institute Genomics Platform"/>
            <consortium name="The Broad Institute Genome Sequencing Center for Infectious Disease"/>
            <person name="Wu L."/>
            <person name="Ma J."/>
        </authorList>
    </citation>
    <scope>NUCLEOTIDE SEQUENCE [LARGE SCALE GENOMIC DNA]</scope>
    <source>
        <strain evidence="4 5">JCM 15395</strain>
    </source>
</reference>
<keyword evidence="4" id="KW-0418">Kinase</keyword>
<dbReference type="Proteomes" id="UP001500866">
    <property type="component" value="Unassembled WGS sequence"/>
</dbReference>
<dbReference type="SUPFAM" id="SSF56112">
    <property type="entry name" value="Protein kinase-like (PK-like)"/>
    <property type="match status" value="1"/>
</dbReference>
<gene>
    <name evidence="4" type="ORF">GCM10009001_34520</name>
</gene>
<evidence type="ECO:0000313" key="4">
    <source>
        <dbReference type="EMBL" id="GAA0614342.1"/>
    </source>
</evidence>
<sequence length="564" mass="64644">MKQELIVVLGQRIRHTKRYREIVNVFMKNGFSHFLFRVGLTDRGLAKGKEPDETNRNLQSIGKRLRNALQELGPSFIKLGQIASTRYDALPSEITEELEKLQDHVTVIPYEHVQYTIETELDDTLENLFEWLDPEPLATASIGQVHTARLLSGEAVVVKVQRPALKSKIDTDLEILHGIGKILEERTAWAPRYRLCDIIGELSNSLRNELDYLMEARGAERISKQFEDKAHVKVPLVYWEFSTKRVMTMEKIDGIKVSKVEELDANGYDRKIIARRLADAMLHQLLDNGFFHADPHSGNICILPNNTIAFYDFGETGLINEKQKQHFASIIVNLHQGNTKAMIKTFSKMDIIGEKTKIEVLRRDLDDLHARYENIKMKDLSLGRIILDIFNVAYANYIKIPAELALISKVILTLEGVLRRLDEEFSLMRATEPFAQKLMWRRYRPKELVRNSLEEIGEDISIISELPQDLKDVMDVVKKGKIGLDINVKRGDRIMRRIDKLSNRLAFSILMLAFSILMASLIIGFAIVGKDTFIWELPIIEFGAVIAFLMFVLMVITIIKSGRM</sequence>
<comment type="similarity">
    <text evidence="1">Belongs to the protein kinase superfamily. ADCK protein kinase family.</text>
</comment>
<evidence type="ECO:0000259" key="3">
    <source>
        <dbReference type="Pfam" id="PF03109"/>
    </source>
</evidence>
<evidence type="ECO:0000256" key="2">
    <source>
        <dbReference type="SAM" id="Phobius"/>
    </source>
</evidence>
<protein>
    <submittedName>
        <fullName evidence="4">AarF/ABC1/UbiB kinase family protein</fullName>
    </submittedName>
</protein>
<dbReference type="InterPro" id="IPR004147">
    <property type="entry name" value="ABC1_dom"/>
</dbReference>
<evidence type="ECO:0000256" key="1">
    <source>
        <dbReference type="ARBA" id="ARBA00009670"/>
    </source>
</evidence>
<dbReference type="Pfam" id="PF03109">
    <property type="entry name" value="ABC1"/>
    <property type="match status" value="1"/>
</dbReference>
<dbReference type="EMBL" id="BAAADS010000025">
    <property type="protein sequence ID" value="GAA0614342.1"/>
    <property type="molecule type" value="Genomic_DNA"/>
</dbReference>
<dbReference type="PANTHER" id="PTHR10566">
    <property type="entry name" value="CHAPERONE-ACTIVITY OF BC1 COMPLEX CABC1 -RELATED"/>
    <property type="match status" value="1"/>
</dbReference>
<keyword evidence="2" id="KW-1133">Transmembrane helix</keyword>
<keyword evidence="4" id="KW-0808">Transferase</keyword>
<evidence type="ECO:0000313" key="5">
    <source>
        <dbReference type="Proteomes" id="UP001500866"/>
    </source>
</evidence>
<dbReference type="RefSeq" id="WP_343816017.1">
    <property type="nucleotide sequence ID" value="NZ_BAAADS010000025.1"/>
</dbReference>
<keyword evidence="2" id="KW-0472">Membrane</keyword>
<feature type="transmembrane region" description="Helical" evidence="2">
    <location>
        <begin position="539"/>
        <end position="559"/>
    </location>
</feature>
<dbReference type="GO" id="GO:0016301">
    <property type="term" value="F:kinase activity"/>
    <property type="evidence" value="ECO:0007669"/>
    <property type="project" value="UniProtKB-KW"/>
</dbReference>
<feature type="transmembrane region" description="Helical" evidence="2">
    <location>
        <begin position="505"/>
        <end position="527"/>
    </location>
</feature>
<keyword evidence="5" id="KW-1185">Reference proteome</keyword>
<dbReference type="PANTHER" id="PTHR10566:SF113">
    <property type="entry name" value="PROTEIN ACTIVITY OF BC1 COMPLEX KINASE 7, CHLOROPLASTIC"/>
    <property type="match status" value="1"/>
</dbReference>
<dbReference type="CDD" id="cd05121">
    <property type="entry name" value="ABC1_ADCK3-like"/>
    <property type="match status" value="1"/>
</dbReference>
<keyword evidence="2" id="KW-0812">Transmembrane</keyword>
<comment type="caution">
    <text evidence="4">The sequence shown here is derived from an EMBL/GenBank/DDBJ whole genome shotgun (WGS) entry which is preliminary data.</text>
</comment>
<name>A0ABN1GM29_9BACI</name>
<organism evidence="4 5">
    <name type="scientific">Virgibacillus siamensis</name>
    <dbReference type="NCBI Taxonomy" id="480071"/>
    <lineage>
        <taxon>Bacteria</taxon>
        <taxon>Bacillati</taxon>
        <taxon>Bacillota</taxon>
        <taxon>Bacilli</taxon>
        <taxon>Bacillales</taxon>
        <taxon>Bacillaceae</taxon>
        <taxon>Virgibacillus</taxon>
    </lineage>
</organism>
<feature type="domain" description="ABC1 atypical kinase-like" evidence="3">
    <location>
        <begin position="100"/>
        <end position="344"/>
    </location>
</feature>
<dbReference type="InterPro" id="IPR011009">
    <property type="entry name" value="Kinase-like_dom_sf"/>
</dbReference>
<accession>A0ABN1GM29</accession>